<accession>A0A5D0G2S0</accession>
<reference evidence="4 5" key="1">
    <citation type="submission" date="2019-08" db="EMBL/GenBank/DDBJ databases">
        <title>Formosa sediminis sp. nov., isolated from marine sediment.</title>
        <authorList>
            <person name="Cao W.R."/>
        </authorList>
    </citation>
    <scope>NUCLEOTIDE SEQUENCE [LARGE SCALE GENOMIC DNA]</scope>
    <source>
        <strain evidence="4 5">1494</strain>
    </source>
</reference>
<name>A0A5D0G2S0_9FLAO</name>
<feature type="domain" description="ABC transporter" evidence="3">
    <location>
        <begin position="4"/>
        <end position="218"/>
    </location>
</feature>
<evidence type="ECO:0000256" key="2">
    <source>
        <dbReference type="ARBA" id="ARBA00022840"/>
    </source>
</evidence>
<evidence type="ECO:0000313" key="4">
    <source>
        <dbReference type="EMBL" id="TYA52659.1"/>
    </source>
</evidence>
<gene>
    <name evidence="4" type="ORF">FVF61_12085</name>
</gene>
<dbReference type="AlphaFoldDB" id="A0A5D0G2S0"/>
<keyword evidence="5" id="KW-1185">Reference proteome</keyword>
<dbReference type="InterPro" id="IPR027417">
    <property type="entry name" value="P-loop_NTPase"/>
</dbReference>
<dbReference type="Proteomes" id="UP000324550">
    <property type="component" value="Unassembled WGS sequence"/>
</dbReference>
<evidence type="ECO:0000256" key="1">
    <source>
        <dbReference type="ARBA" id="ARBA00022741"/>
    </source>
</evidence>
<organism evidence="4 5">
    <name type="scientific">Formosa maritima</name>
    <dbReference type="NCBI Taxonomy" id="2592046"/>
    <lineage>
        <taxon>Bacteria</taxon>
        <taxon>Pseudomonadati</taxon>
        <taxon>Bacteroidota</taxon>
        <taxon>Flavobacteriia</taxon>
        <taxon>Flavobacteriales</taxon>
        <taxon>Flavobacteriaceae</taxon>
        <taxon>Formosa</taxon>
    </lineage>
</organism>
<evidence type="ECO:0000259" key="3">
    <source>
        <dbReference type="PROSITE" id="PS50893"/>
    </source>
</evidence>
<dbReference type="InterPro" id="IPR003439">
    <property type="entry name" value="ABC_transporter-like_ATP-bd"/>
</dbReference>
<dbReference type="PANTHER" id="PTHR43158">
    <property type="entry name" value="SKFA PEPTIDE EXPORT ATP-BINDING PROTEIN SKFE"/>
    <property type="match status" value="1"/>
</dbReference>
<evidence type="ECO:0000313" key="5">
    <source>
        <dbReference type="Proteomes" id="UP000324550"/>
    </source>
</evidence>
<dbReference type="GO" id="GO:0005524">
    <property type="term" value="F:ATP binding"/>
    <property type="evidence" value="ECO:0007669"/>
    <property type="project" value="UniProtKB-KW"/>
</dbReference>
<dbReference type="PROSITE" id="PS50893">
    <property type="entry name" value="ABC_TRANSPORTER_2"/>
    <property type="match status" value="1"/>
</dbReference>
<keyword evidence="1" id="KW-0547">Nucleotide-binding</keyword>
<keyword evidence="2 4" id="KW-0067">ATP-binding</keyword>
<sequence>MNVLEIRNLHKSYKNKIILNNLDLSCKTEDVIGIFGRNGSGKSTLLKIIFGTVKAESAQIKINSKILSQKEIISSKSIGYLPQVTFLPKELKVRDIIPFFYPNGDDQNKIFYAPKVSSFEKIKVGHLSIGQLRYLELLLIGNLDHSFLLLDEPFSMIEPLYKEVIKNLLIELKNTKGLIITDHYFDDVLEITTNNFIIKDAEKIEINSKKDLVKFQYLSSN</sequence>
<dbReference type="OrthoDB" id="9801987at2"/>
<protein>
    <submittedName>
        <fullName evidence="4">ATP-binding cassette domain-containing protein</fullName>
    </submittedName>
</protein>
<dbReference type="EMBL" id="VSFC01000056">
    <property type="protein sequence ID" value="TYA52659.1"/>
    <property type="molecule type" value="Genomic_DNA"/>
</dbReference>
<dbReference type="PANTHER" id="PTHR43158:SF1">
    <property type="entry name" value="ABC TRANSPORTER, ATP-BINDING PROTEIN"/>
    <property type="match status" value="1"/>
</dbReference>
<dbReference type="InterPro" id="IPR003593">
    <property type="entry name" value="AAA+_ATPase"/>
</dbReference>
<dbReference type="RefSeq" id="WP_148456778.1">
    <property type="nucleotide sequence ID" value="NZ_VSFC01000056.1"/>
</dbReference>
<dbReference type="SUPFAM" id="SSF52540">
    <property type="entry name" value="P-loop containing nucleoside triphosphate hydrolases"/>
    <property type="match status" value="1"/>
</dbReference>
<dbReference type="Pfam" id="PF00005">
    <property type="entry name" value="ABC_tran"/>
    <property type="match status" value="1"/>
</dbReference>
<dbReference type="SMART" id="SM00382">
    <property type="entry name" value="AAA"/>
    <property type="match status" value="1"/>
</dbReference>
<dbReference type="Gene3D" id="3.40.50.300">
    <property type="entry name" value="P-loop containing nucleotide triphosphate hydrolases"/>
    <property type="match status" value="1"/>
</dbReference>
<comment type="caution">
    <text evidence="4">The sequence shown here is derived from an EMBL/GenBank/DDBJ whole genome shotgun (WGS) entry which is preliminary data.</text>
</comment>
<proteinExistence type="predicted"/>
<dbReference type="GO" id="GO:0016887">
    <property type="term" value="F:ATP hydrolysis activity"/>
    <property type="evidence" value="ECO:0007669"/>
    <property type="project" value="InterPro"/>
</dbReference>